<sequence>MQSPLRILRKSQGHTLSQVAAVIEIDPANLSRIERGQQIASLEVAEKLVDFYSGLINELQIFYPQRYPNFTTTESDSTAETVPEKKVIQ</sequence>
<organism evidence="2 3">
    <name type="scientific">Buttiauxella selenatireducens</name>
    <dbReference type="NCBI Taxonomy" id="3073902"/>
    <lineage>
        <taxon>Bacteria</taxon>
        <taxon>Pseudomonadati</taxon>
        <taxon>Pseudomonadota</taxon>
        <taxon>Gammaproteobacteria</taxon>
        <taxon>Enterobacterales</taxon>
        <taxon>Enterobacteriaceae</taxon>
        <taxon>Buttiauxella</taxon>
    </lineage>
</organism>
<dbReference type="EMBL" id="CP133838">
    <property type="protein sequence ID" value="WMY72763.1"/>
    <property type="molecule type" value="Genomic_DNA"/>
</dbReference>
<evidence type="ECO:0000313" key="3">
    <source>
        <dbReference type="Proteomes" id="UP001246690"/>
    </source>
</evidence>
<dbReference type="Pfam" id="PF01381">
    <property type="entry name" value="HTH_3"/>
    <property type="match status" value="1"/>
</dbReference>
<proteinExistence type="predicted"/>
<dbReference type="InterPro" id="IPR010982">
    <property type="entry name" value="Lambda_DNA-bd_dom_sf"/>
</dbReference>
<reference evidence="2 3" key="1">
    <citation type="submission" date="2023-09" db="EMBL/GenBank/DDBJ databases">
        <title>Buttiauxella selenatireducens sp. nov., isolated from the rhizosphere of Cardamine hupingshanesis.</title>
        <authorList>
            <person name="Zhang S."/>
            <person name="Xu Z."/>
            <person name="Wang H."/>
            <person name="Guo Y."/>
        </authorList>
    </citation>
    <scope>NUCLEOTIDE SEQUENCE [LARGE SCALE GENOMIC DNA]</scope>
    <source>
        <strain evidence="2 3">R73</strain>
    </source>
</reference>
<protein>
    <submittedName>
        <fullName evidence="2">Helix-turn-helix transcriptional regulator</fullName>
    </submittedName>
</protein>
<dbReference type="SUPFAM" id="SSF47413">
    <property type="entry name" value="lambda repressor-like DNA-binding domains"/>
    <property type="match status" value="1"/>
</dbReference>
<gene>
    <name evidence="2" type="ORF">RHD99_14920</name>
</gene>
<dbReference type="Gene3D" id="1.10.260.40">
    <property type="entry name" value="lambda repressor-like DNA-binding domains"/>
    <property type="match status" value="1"/>
</dbReference>
<keyword evidence="3" id="KW-1185">Reference proteome</keyword>
<feature type="domain" description="HTH cro/C1-type" evidence="1">
    <location>
        <begin position="5"/>
        <end position="59"/>
    </location>
</feature>
<accession>A0ABY9S5Q5</accession>
<dbReference type="CDD" id="cd00093">
    <property type="entry name" value="HTH_XRE"/>
    <property type="match status" value="1"/>
</dbReference>
<dbReference type="InterPro" id="IPR001387">
    <property type="entry name" value="Cro/C1-type_HTH"/>
</dbReference>
<evidence type="ECO:0000259" key="1">
    <source>
        <dbReference type="PROSITE" id="PS50943"/>
    </source>
</evidence>
<name>A0ABY9S5Q5_9ENTR</name>
<dbReference type="RefSeq" id="WP_309874908.1">
    <property type="nucleotide sequence ID" value="NZ_CP133838.1"/>
</dbReference>
<dbReference type="Proteomes" id="UP001246690">
    <property type="component" value="Chromosome"/>
</dbReference>
<dbReference type="SMART" id="SM00530">
    <property type="entry name" value="HTH_XRE"/>
    <property type="match status" value="1"/>
</dbReference>
<evidence type="ECO:0000313" key="2">
    <source>
        <dbReference type="EMBL" id="WMY72763.1"/>
    </source>
</evidence>
<dbReference type="PROSITE" id="PS50943">
    <property type="entry name" value="HTH_CROC1"/>
    <property type="match status" value="1"/>
</dbReference>